<evidence type="ECO:0000313" key="1">
    <source>
        <dbReference type="EMBL" id="KKL69350.1"/>
    </source>
</evidence>
<gene>
    <name evidence="1" type="ORF">LCGC14_2115830</name>
</gene>
<organism evidence="1">
    <name type="scientific">marine sediment metagenome</name>
    <dbReference type="NCBI Taxonomy" id="412755"/>
    <lineage>
        <taxon>unclassified sequences</taxon>
        <taxon>metagenomes</taxon>
        <taxon>ecological metagenomes</taxon>
    </lineage>
</organism>
<proteinExistence type="predicted"/>
<dbReference type="EMBL" id="LAZR01026237">
    <property type="protein sequence ID" value="KKL69350.1"/>
    <property type="molecule type" value="Genomic_DNA"/>
</dbReference>
<feature type="non-terminal residue" evidence="1">
    <location>
        <position position="1"/>
    </location>
</feature>
<dbReference type="Gene3D" id="2.60.120.200">
    <property type="match status" value="1"/>
</dbReference>
<reference evidence="1" key="1">
    <citation type="journal article" date="2015" name="Nature">
        <title>Complex archaea that bridge the gap between prokaryotes and eukaryotes.</title>
        <authorList>
            <person name="Spang A."/>
            <person name="Saw J.H."/>
            <person name="Jorgensen S.L."/>
            <person name="Zaremba-Niedzwiedzka K."/>
            <person name="Martijn J."/>
            <person name="Lind A.E."/>
            <person name="van Eijk R."/>
            <person name="Schleper C."/>
            <person name="Guy L."/>
            <person name="Ettema T.J."/>
        </authorList>
    </citation>
    <scope>NUCLEOTIDE SEQUENCE</scope>
</reference>
<protein>
    <submittedName>
        <fullName evidence="1">Uncharacterized protein</fullName>
    </submittedName>
</protein>
<accession>A0A0F9GIU3</accession>
<dbReference type="SUPFAM" id="SSF49899">
    <property type="entry name" value="Concanavalin A-like lectins/glucanases"/>
    <property type="match status" value="1"/>
</dbReference>
<sequence>IEYWIRPVQIDDVIWMLFNDKDGTFTDSIYLWFGSDGNIWYSDDTGDTAIQAYTANTWYHFNIFFDCSTGTYDLWIDGFQKLDDADIRGNVDAIDYLWINSVIQGSWTPEFYLDDFGYSSYEWLINTGFSPITVMYTYAGIVEELEGHKTVLELYDNNGNYPVSTNYTFSETQSFGTIEHWVRISDANKQWDLSLFGGGEKIFGFEIDDNVFWYWDGYSESTGLSATSNRWYHIRYDFESTNGNYKGLTQYSWVVYIDGIKYGPYDFYSNQSFADKISLQSNSSDSNYFIYFDGFGFSWDPDYSLGDNIFDFDVQSLIQAGFILFGPASEYDYNNYPGTFSFINDTVGSNPAGFITNEAGTSTIDVIESSDEHEKVVKFHYQDANINIEQNFASPQMVGSIEWWSKSGQMATKFHMRFFSAGIELFNVFYGNYGEIKWTDSLGMHVAKPYAPNVWYHSRIDFDSYTDTFDFYLDGMLYGGGGYSYMNPDDGNGVDKGKWTTNGFFGDYYVDAIGYSWDPNYNIGDNIIPIYVPSNTVSSGYGPNLYVSTESSVLELSDNNYYDFINIRDPFSDMTTGVVEFLWATNDKSKFSVVNLNQDNSTMVSLMIRYGEFQYFEGIWKSTGINVSDNQFYTHKILIDCVTDNFIWYIDEFAVASGSFKSNADYINELY</sequence>
<name>A0A0F9GIU3_9ZZZZ</name>
<comment type="caution">
    <text evidence="1">The sequence shown here is derived from an EMBL/GenBank/DDBJ whole genome shotgun (WGS) entry which is preliminary data.</text>
</comment>
<dbReference type="AlphaFoldDB" id="A0A0F9GIU3"/>
<dbReference type="InterPro" id="IPR013320">
    <property type="entry name" value="ConA-like_dom_sf"/>
</dbReference>
<feature type="non-terminal residue" evidence="1">
    <location>
        <position position="671"/>
    </location>
</feature>